<name>A0AAU2GSN1_9ACTN</name>
<dbReference type="PANTHER" id="PTHR44688">
    <property type="entry name" value="DNA-BINDING TRANSCRIPTIONAL ACTIVATOR DEVR_DOSR"/>
    <property type="match status" value="1"/>
</dbReference>
<dbReference type="InterPro" id="IPR000792">
    <property type="entry name" value="Tscrpt_reg_LuxR_C"/>
</dbReference>
<keyword evidence="1" id="KW-0805">Transcription regulation</keyword>
<keyword evidence="2" id="KW-0238">DNA-binding</keyword>
<sequence length="304" mass="31906">MSTRPVRKIPALRVMVTGDWALLCLGTAAALKHAPDLADVTVARDTEAVGCARARQPDAVLLVHAGAPDAADLPLLAQLCALSRPPRIAMLATSYDDSYLGEARRVGVRHFLSADVGPYDLIHAVRALGAAGDGDRDRDGPVAPTVQGRGPYGPPAMDTGPDLVGLSAREREVLVLLTDGLSNSEIGARLYISPATAKDYISALLAKLRVSNRVQAAVVATRAGLTTARTTGEDGGVRRPVHSSEARGSQGPLPGHPPPAAQRYDQPVSTPGPASGAWSTSWAISSPTRTSTERDRWISSWRGP</sequence>
<dbReference type="InterPro" id="IPR001789">
    <property type="entry name" value="Sig_transdc_resp-reg_receiver"/>
</dbReference>
<dbReference type="InterPro" id="IPR036388">
    <property type="entry name" value="WH-like_DNA-bd_sf"/>
</dbReference>
<keyword evidence="3" id="KW-0804">Transcription</keyword>
<gene>
    <name evidence="8" type="ORF">OHV25_01665</name>
</gene>
<dbReference type="CDD" id="cd06170">
    <property type="entry name" value="LuxR_C_like"/>
    <property type="match status" value="1"/>
</dbReference>
<dbReference type="SUPFAM" id="SSF46894">
    <property type="entry name" value="C-terminal effector domain of the bipartite response regulators"/>
    <property type="match status" value="1"/>
</dbReference>
<accession>A0AAU2GSN1</accession>
<feature type="compositionally biased region" description="Polar residues" evidence="5">
    <location>
        <begin position="277"/>
        <end position="290"/>
    </location>
</feature>
<proteinExistence type="predicted"/>
<protein>
    <submittedName>
        <fullName evidence="8">LuxR C-terminal-related transcriptional regulator</fullName>
    </submittedName>
</protein>
<dbReference type="SMART" id="SM00421">
    <property type="entry name" value="HTH_LUXR"/>
    <property type="match status" value="1"/>
</dbReference>
<evidence type="ECO:0000256" key="4">
    <source>
        <dbReference type="PROSITE-ProRule" id="PRU00169"/>
    </source>
</evidence>
<dbReference type="PANTHER" id="PTHR44688:SF16">
    <property type="entry name" value="DNA-BINDING TRANSCRIPTIONAL ACTIVATOR DEVR_DOSR"/>
    <property type="match status" value="1"/>
</dbReference>
<evidence type="ECO:0000256" key="5">
    <source>
        <dbReference type="SAM" id="MobiDB-lite"/>
    </source>
</evidence>
<dbReference type="EMBL" id="CP108253">
    <property type="protein sequence ID" value="WTU38354.1"/>
    <property type="molecule type" value="Genomic_DNA"/>
</dbReference>
<dbReference type="GO" id="GO:0000160">
    <property type="term" value="P:phosphorelay signal transduction system"/>
    <property type="evidence" value="ECO:0007669"/>
    <property type="project" value="InterPro"/>
</dbReference>
<dbReference type="Pfam" id="PF00196">
    <property type="entry name" value="GerE"/>
    <property type="match status" value="1"/>
</dbReference>
<dbReference type="InterPro" id="IPR016032">
    <property type="entry name" value="Sig_transdc_resp-reg_C-effctor"/>
</dbReference>
<dbReference type="Gene3D" id="1.10.10.10">
    <property type="entry name" value="Winged helix-like DNA-binding domain superfamily/Winged helix DNA-binding domain"/>
    <property type="match status" value="1"/>
</dbReference>
<dbReference type="PRINTS" id="PR00038">
    <property type="entry name" value="HTHLUXR"/>
</dbReference>
<feature type="compositionally biased region" description="Basic and acidic residues" evidence="5">
    <location>
        <begin position="231"/>
        <end position="245"/>
    </location>
</feature>
<feature type="domain" description="HTH luxR-type" evidence="6">
    <location>
        <begin position="159"/>
        <end position="224"/>
    </location>
</feature>
<dbReference type="PROSITE" id="PS50110">
    <property type="entry name" value="RESPONSE_REGULATORY"/>
    <property type="match status" value="1"/>
</dbReference>
<evidence type="ECO:0000259" key="6">
    <source>
        <dbReference type="PROSITE" id="PS50043"/>
    </source>
</evidence>
<dbReference type="Gene3D" id="3.40.50.2300">
    <property type="match status" value="1"/>
</dbReference>
<evidence type="ECO:0000256" key="3">
    <source>
        <dbReference type="ARBA" id="ARBA00023163"/>
    </source>
</evidence>
<feature type="region of interest" description="Disordered" evidence="5">
    <location>
        <begin position="229"/>
        <end position="304"/>
    </location>
</feature>
<feature type="region of interest" description="Disordered" evidence="5">
    <location>
        <begin position="131"/>
        <end position="157"/>
    </location>
</feature>
<comment type="caution">
    <text evidence="4">Lacks conserved residue(s) required for the propagation of feature annotation.</text>
</comment>
<dbReference type="PROSITE" id="PS50043">
    <property type="entry name" value="HTH_LUXR_2"/>
    <property type="match status" value="1"/>
</dbReference>
<dbReference type="SUPFAM" id="SSF52172">
    <property type="entry name" value="CheY-like"/>
    <property type="match status" value="1"/>
</dbReference>
<dbReference type="InterPro" id="IPR011006">
    <property type="entry name" value="CheY-like_superfamily"/>
</dbReference>
<organism evidence="8">
    <name type="scientific">Streptomyces sp. NBC_00060</name>
    <dbReference type="NCBI Taxonomy" id="2975636"/>
    <lineage>
        <taxon>Bacteria</taxon>
        <taxon>Bacillati</taxon>
        <taxon>Actinomycetota</taxon>
        <taxon>Actinomycetes</taxon>
        <taxon>Kitasatosporales</taxon>
        <taxon>Streptomycetaceae</taxon>
        <taxon>Streptomyces</taxon>
    </lineage>
</organism>
<evidence type="ECO:0000256" key="2">
    <source>
        <dbReference type="ARBA" id="ARBA00023125"/>
    </source>
</evidence>
<evidence type="ECO:0000313" key="8">
    <source>
        <dbReference type="EMBL" id="WTU38354.1"/>
    </source>
</evidence>
<dbReference type="AlphaFoldDB" id="A0AAU2GSN1"/>
<dbReference type="GO" id="GO:0003677">
    <property type="term" value="F:DNA binding"/>
    <property type="evidence" value="ECO:0007669"/>
    <property type="project" value="UniProtKB-KW"/>
</dbReference>
<reference evidence="8" key="1">
    <citation type="submission" date="2022-10" db="EMBL/GenBank/DDBJ databases">
        <title>The complete genomes of actinobacterial strains from the NBC collection.</title>
        <authorList>
            <person name="Joergensen T.S."/>
            <person name="Alvarez Arevalo M."/>
            <person name="Sterndorff E.B."/>
            <person name="Faurdal D."/>
            <person name="Vuksanovic O."/>
            <person name="Mourched A.-S."/>
            <person name="Charusanti P."/>
            <person name="Shaw S."/>
            <person name="Blin K."/>
            <person name="Weber T."/>
        </authorList>
    </citation>
    <scope>NUCLEOTIDE SEQUENCE</scope>
    <source>
        <strain evidence="8">NBC_00060</strain>
    </source>
</reference>
<evidence type="ECO:0000259" key="7">
    <source>
        <dbReference type="PROSITE" id="PS50110"/>
    </source>
</evidence>
<dbReference type="GO" id="GO:0006355">
    <property type="term" value="P:regulation of DNA-templated transcription"/>
    <property type="evidence" value="ECO:0007669"/>
    <property type="project" value="InterPro"/>
</dbReference>
<feature type="domain" description="Response regulatory" evidence="7">
    <location>
        <begin position="13"/>
        <end position="129"/>
    </location>
</feature>
<evidence type="ECO:0000256" key="1">
    <source>
        <dbReference type="ARBA" id="ARBA00023015"/>
    </source>
</evidence>